<dbReference type="Proteomes" id="UP000233556">
    <property type="component" value="Unassembled WGS sequence"/>
</dbReference>
<proteinExistence type="predicted"/>
<evidence type="ECO:0000256" key="1">
    <source>
        <dbReference type="SAM" id="MobiDB-lite"/>
    </source>
</evidence>
<feature type="region of interest" description="Disordered" evidence="1">
    <location>
        <begin position="1"/>
        <end position="55"/>
    </location>
</feature>
<accession>A0A2I0UCB8</accession>
<name>A0A2I0UCB8_LIMLA</name>
<sequence length="138" mass="15343">MGSSASAPDEGQPFPAGLLKAKRKVPRMGQGNPRHKYRLGGERIESSPEEKDSGVLVDEKTRQCVLAAQKASCILGCIKRSVTSRLREVILPLCSALVRPHLEYCDQLWNPQHRKDMDLLERAMKGHEDDQRGGTPLL</sequence>
<dbReference type="AlphaFoldDB" id="A0A2I0UCB8"/>
<dbReference type="PRINTS" id="PR01345">
    <property type="entry name" value="CERVTRCPTASE"/>
</dbReference>
<feature type="compositionally biased region" description="Basic and acidic residues" evidence="1">
    <location>
        <begin position="39"/>
        <end position="55"/>
    </location>
</feature>
<gene>
    <name evidence="2" type="ORF">llap_6003</name>
</gene>
<reference evidence="3" key="1">
    <citation type="submission" date="2017-11" db="EMBL/GenBank/DDBJ databases">
        <authorList>
            <person name="Lima N.C."/>
            <person name="Parody-Merino A.M."/>
            <person name="Battley P.F."/>
            <person name="Fidler A.E."/>
            <person name="Prosdocimi F."/>
        </authorList>
    </citation>
    <scope>NUCLEOTIDE SEQUENCE [LARGE SCALE GENOMIC DNA]</scope>
</reference>
<evidence type="ECO:0000313" key="3">
    <source>
        <dbReference type="Proteomes" id="UP000233556"/>
    </source>
</evidence>
<reference evidence="3" key="2">
    <citation type="submission" date="2017-12" db="EMBL/GenBank/DDBJ databases">
        <title>Genome sequence of the Bar-tailed Godwit (Limosa lapponica baueri).</title>
        <authorList>
            <person name="Lima N.C.B."/>
            <person name="Parody-Merino A.M."/>
            <person name="Battley P.F."/>
            <person name="Fidler A.E."/>
            <person name="Prosdocimi F."/>
        </authorList>
    </citation>
    <scope>NUCLEOTIDE SEQUENCE [LARGE SCALE GENOMIC DNA]</scope>
</reference>
<dbReference type="EMBL" id="KZ505878">
    <property type="protein sequence ID" value="PKU43699.1"/>
    <property type="molecule type" value="Genomic_DNA"/>
</dbReference>
<keyword evidence="3" id="KW-1185">Reference proteome</keyword>
<dbReference type="OrthoDB" id="3645095at2759"/>
<dbReference type="PANTHER" id="PTHR33332">
    <property type="entry name" value="REVERSE TRANSCRIPTASE DOMAIN-CONTAINING PROTEIN"/>
    <property type="match status" value="1"/>
</dbReference>
<evidence type="ECO:0000313" key="2">
    <source>
        <dbReference type="EMBL" id="PKU43699.1"/>
    </source>
</evidence>
<organism evidence="2 3">
    <name type="scientific">Limosa lapponica baueri</name>
    <dbReference type="NCBI Taxonomy" id="1758121"/>
    <lineage>
        <taxon>Eukaryota</taxon>
        <taxon>Metazoa</taxon>
        <taxon>Chordata</taxon>
        <taxon>Craniata</taxon>
        <taxon>Vertebrata</taxon>
        <taxon>Euteleostomi</taxon>
        <taxon>Archelosauria</taxon>
        <taxon>Archosauria</taxon>
        <taxon>Dinosauria</taxon>
        <taxon>Saurischia</taxon>
        <taxon>Theropoda</taxon>
        <taxon>Coelurosauria</taxon>
        <taxon>Aves</taxon>
        <taxon>Neognathae</taxon>
        <taxon>Neoaves</taxon>
        <taxon>Charadriiformes</taxon>
        <taxon>Scolopacidae</taxon>
        <taxon>Limosa</taxon>
    </lineage>
</organism>
<protein>
    <submittedName>
        <fullName evidence="2">Uncharacterized protein</fullName>
    </submittedName>
</protein>